<name>A0A2G1BVZ0_9FLAO</name>
<reference evidence="2 5" key="3">
    <citation type="submission" date="2023-07" db="EMBL/GenBank/DDBJ databases">
        <title>Genome content predicts the carbon catabolic preferences of heterotrophic bacteria.</title>
        <authorList>
            <person name="Gralka M."/>
        </authorList>
    </citation>
    <scope>NUCLEOTIDE SEQUENCE [LARGE SCALE GENOMIC DNA]</scope>
    <source>
        <strain evidence="2 5">4G03</strain>
    </source>
</reference>
<evidence type="ECO:0000313" key="4">
    <source>
        <dbReference type="Proteomes" id="UP000222163"/>
    </source>
</evidence>
<feature type="domain" description="Copper-binding protein MbnP-like" evidence="1">
    <location>
        <begin position="28"/>
        <end position="225"/>
    </location>
</feature>
<dbReference type="Pfam" id="PF20243">
    <property type="entry name" value="MbnP"/>
    <property type="match status" value="1"/>
</dbReference>
<dbReference type="Proteomes" id="UP001242342">
    <property type="component" value="Unassembled WGS sequence"/>
</dbReference>
<evidence type="ECO:0000313" key="5">
    <source>
        <dbReference type="Proteomes" id="UP001242342"/>
    </source>
</evidence>
<protein>
    <recommendedName>
        <fullName evidence="1">Copper-binding protein MbnP-like domain-containing protein</fullName>
    </recommendedName>
</protein>
<dbReference type="AlphaFoldDB" id="A0A2G1BVZ0"/>
<evidence type="ECO:0000313" key="3">
    <source>
        <dbReference type="EMBL" id="PHN97755.1"/>
    </source>
</evidence>
<evidence type="ECO:0000259" key="1">
    <source>
        <dbReference type="Pfam" id="PF20243"/>
    </source>
</evidence>
<reference evidence="3 4" key="1">
    <citation type="journal article" date="2016" name="Nat. Commun.">
        <title>Microbial interactions lead to rapid micro-scale successions on model marine particles.</title>
        <authorList>
            <person name="Datta M.S."/>
            <person name="Sliwerska E."/>
            <person name="Gore J."/>
            <person name="Polz M.F."/>
            <person name="Cordero O.X."/>
        </authorList>
    </citation>
    <scope>NUCLEOTIDE SEQUENCE [LARGE SCALE GENOMIC DNA]</scope>
    <source>
        <strain evidence="3 4">4G03</strain>
    </source>
</reference>
<reference evidence="3" key="2">
    <citation type="submission" date="2017-10" db="EMBL/GenBank/DDBJ databases">
        <authorList>
            <person name="Enke T.N."/>
            <person name="Cordero O.X."/>
        </authorList>
    </citation>
    <scope>NUCLEOTIDE SEQUENCE</scope>
    <source>
        <strain evidence="3">4G03</strain>
    </source>
</reference>
<proteinExistence type="predicted"/>
<dbReference type="Proteomes" id="UP000222163">
    <property type="component" value="Unassembled WGS sequence"/>
</dbReference>
<dbReference type="EMBL" id="JAUYVU010000014">
    <property type="protein sequence ID" value="MDP2542758.1"/>
    <property type="molecule type" value="Genomic_DNA"/>
</dbReference>
<evidence type="ECO:0000313" key="2">
    <source>
        <dbReference type="EMBL" id="MDP2542758.1"/>
    </source>
</evidence>
<keyword evidence="5" id="KW-1185">Reference proteome</keyword>
<dbReference type="RefSeq" id="WP_099214667.1">
    <property type="nucleotide sequence ID" value="NZ_JAUYVU010000014.1"/>
</dbReference>
<dbReference type="InterPro" id="IPR046863">
    <property type="entry name" value="MbnP-like_dom"/>
</dbReference>
<comment type="caution">
    <text evidence="3">The sequence shown here is derived from an EMBL/GenBank/DDBJ whole genome shotgun (WGS) entry which is preliminary data.</text>
</comment>
<organism evidence="3 4">
    <name type="scientific">Tenacibaculum discolor</name>
    <dbReference type="NCBI Taxonomy" id="361581"/>
    <lineage>
        <taxon>Bacteria</taxon>
        <taxon>Pseudomonadati</taxon>
        <taxon>Bacteroidota</taxon>
        <taxon>Flavobacteriia</taxon>
        <taxon>Flavobacteriales</taxon>
        <taxon>Flavobacteriaceae</taxon>
        <taxon>Tenacibaculum</taxon>
    </lineage>
</organism>
<accession>A0A2G1BVZ0</accession>
<dbReference type="EMBL" id="PDUU01000004">
    <property type="protein sequence ID" value="PHN97755.1"/>
    <property type="molecule type" value="Genomic_DNA"/>
</dbReference>
<dbReference type="PROSITE" id="PS51257">
    <property type="entry name" value="PROKAR_LIPOPROTEIN"/>
    <property type="match status" value="1"/>
</dbReference>
<gene>
    <name evidence="3" type="ORF">CSC81_04910</name>
    <name evidence="2" type="ORF">Q8W23_14865</name>
</gene>
<sequence>MKYFLTFFLSALLFSCSSDNDESIKEVSVKLKFSQNWDGTVIEKSDLENTEFTNKTGSKLSISRLRYLISRISLVNGAGDTTKFDSYKLIDVSKPDSLTYALSKKVSEGSYKLLFTFGFNNDDNKSGVYPDLNSADWNVPDMMGGGYHFMQLDGKYKDTLGVENPYNFHAVRAYDKEKDSILDTSFGVETGSILLKSNATIEIKMNVAGWFKSPNDWDLNDKSINLMPDFEAQKEISENGKSGVFSLGPISQ</sequence>